<accession>A0AAU7U010</accession>
<sequence length="70" mass="8155">MNTLYNYLEQHDEMLDGVEQNIITVNLPGRQAVYVIGQNDADLLLEVKAREIATAQRMETLRQLESQFRF</sequence>
<dbReference type="AlphaFoldDB" id="A0AAU7U010"/>
<organism evidence="1">
    <name type="scientific">Pantoea sp. BJ2</name>
    <dbReference type="NCBI Taxonomy" id="3141322"/>
    <lineage>
        <taxon>Bacteria</taxon>
        <taxon>Pseudomonadati</taxon>
        <taxon>Pseudomonadota</taxon>
        <taxon>Gammaproteobacteria</taxon>
        <taxon>Enterobacterales</taxon>
        <taxon>Erwiniaceae</taxon>
        <taxon>Pantoea</taxon>
    </lineage>
</organism>
<dbReference type="RefSeq" id="WP_110865967.1">
    <property type="nucleotide sequence ID" value="NZ_CP158292.1"/>
</dbReference>
<protein>
    <submittedName>
        <fullName evidence="1">Uncharacterized protein</fullName>
    </submittedName>
</protein>
<proteinExistence type="predicted"/>
<evidence type="ECO:0000313" key="1">
    <source>
        <dbReference type="EMBL" id="XBV46210.1"/>
    </source>
</evidence>
<gene>
    <name evidence="1" type="ORF">AAF463_07855</name>
</gene>
<reference evidence="1" key="1">
    <citation type="submission" date="2024-06" db="EMBL/GenBank/DDBJ databases">
        <title>Multiomics insights into the TNT degradation mechanism by Pantoea sp. BJ2 isolated from an ammunition destruction site.</title>
        <authorList>
            <person name="Luo J."/>
        </authorList>
    </citation>
    <scope>NUCLEOTIDE SEQUENCE</scope>
    <source>
        <strain evidence="1">BJ2</strain>
    </source>
</reference>
<name>A0AAU7U010_9GAMM</name>
<dbReference type="EMBL" id="CP158292">
    <property type="protein sequence ID" value="XBV46210.1"/>
    <property type="molecule type" value="Genomic_DNA"/>
</dbReference>